<evidence type="ECO:0000256" key="9">
    <source>
        <dbReference type="ARBA" id="ARBA00023157"/>
    </source>
</evidence>
<organism evidence="11 12">
    <name type="scientific">Desmophyllum pertusum</name>
    <dbReference type="NCBI Taxonomy" id="174260"/>
    <lineage>
        <taxon>Eukaryota</taxon>
        <taxon>Metazoa</taxon>
        <taxon>Cnidaria</taxon>
        <taxon>Anthozoa</taxon>
        <taxon>Hexacorallia</taxon>
        <taxon>Scleractinia</taxon>
        <taxon>Caryophylliina</taxon>
        <taxon>Caryophylliidae</taxon>
        <taxon>Desmophyllum</taxon>
    </lineage>
</organism>
<reference evidence="11" key="1">
    <citation type="submission" date="2023-01" db="EMBL/GenBank/DDBJ databases">
        <title>Genome assembly of the deep-sea coral Lophelia pertusa.</title>
        <authorList>
            <person name="Herrera S."/>
            <person name="Cordes E."/>
        </authorList>
    </citation>
    <scope>NUCLEOTIDE SEQUENCE</scope>
    <source>
        <strain evidence="11">USNM1676648</strain>
        <tissue evidence="11">Polyp</tissue>
    </source>
</reference>
<keyword evidence="3" id="KW-0964">Secreted</keyword>
<dbReference type="Gene3D" id="2.20.100.10">
    <property type="entry name" value="Thrombospondin type-1 (TSP1) repeat"/>
    <property type="match status" value="1"/>
</dbReference>
<evidence type="ECO:0000256" key="8">
    <source>
        <dbReference type="ARBA" id="ARBA00023136"/>
    </source>
</evidence>
<dbReference type="SMART" id="SM00209">
    <property type="entry name" value="TSP1"/>
    <property type="match status" value="1"/>
</dbReference>
<dbReference type="Pfam" id="PF00090">
    <property type="entry name" value="TSP_1"/>
    <property type="match status" value="1"/>
</dbReference>
<protein>
    <submittedName>
        <fullName evidence="11">Uncharacterized protein</fullName>
    </submittedName>
</protein>
<feature type="region of interest" description="Disordered" evidence="10">
    <location>
        <begin position="20"/>
        <end position="54"/>
    </location>
</feature>
<keyword evidence="5" id="KW-0732">Signal</keyword>
<dbReference type="InterPro" id="IPR036383">
    <property type="entry name" value="TSP1_rpt_sf"/>
</dbReference>
<accession>A0A9W9ZYX7</accession>
<gene>
    <name evidence="11" type="ORF">OS493_025136</name>
</gene>
<dbReference type="PROSITE" id="PS50092">
    <property type="entry name" value="TSP1"/>
    <property type="match status" value="1"/>
</dbReference>
<dbReference type="GO" id="GO:0016020">
    <property type="term" value="C:membrane"/>
    <property type="evidence" value="ECO:0007669"/>
    <property type="project" value="UniProtKB-SubCell"/>
</dbReference>
<dbReference type="EMBL" id="MU825416">
    <property type="protein sequence ID" value="KAJ7390436.1"/>
    <property type="molecule type" value="Genomic_DNA"/>
</dbReference>
<dbReference type="OrthoDB" id="5986446at2759"/>
<evidence type="ECO:0000256" key="6">
    <source>
        <dbReference type="ARBA" id="ARBA00022737"/>
    </source>
</evidence>
<sequence>MSLNGGYGDWDEWGDCSAPCGGGTQSRSRKCDNPTPQHGGKDCSGLGPVEETKECNTNECSGKRFFI</sequence>
<dbReference type="Proteomes" id="UP001163046">
    <property type="component" value="Unassembled WGS sequence"/>
</dbReference>
<dbReference type="PRINTS" id="PR01705">
    <property type="entry name" value="TSP1REPEAT"/>
</dbReference>
<keyword evidence="6" id="KW-0677">Repeat</keyword>
<comment type="subcellular location">
    <subcellularLocation>
        <location evidence="1">Membrane</location>
        <topology evidence="1">Single-pass membrane protein</topology>
    </subcellularLocation>
    <subcellularLocation>
        <location evidence="2">Secreted</location>
    </subcellularLocation>
</comment>
<keyword evidence="7" id="KW-1133">Transmembrane helix</keyword>
<evidence type="ECO:0000256" key="3">
    <source>
        <dbReference type="ARBA" id="ARBA00022525"/>
    </source>
</evidence>
<evidence type="ECO:0000256" key="4">
    <source>
        <dbReference type="ARBA" id="ARBA00022692"/>
    </source>
</evidence>
<dbReference type="FunFam" id="2.20.100.10:FF:000007">
    <property type="entry name" value="Thrombospondin 1"/>
    <property type="match status" value="1"/>
</dbReference>
<dbReference type="PANTHER" id="PTHR22906">
    <property type="entry name" value="PROPERDIN"/>
    <property type="match status" value="1"/>
</dbReference>
<keyword evidence="12" id="KW-1185">Reference proteome</keyword>
<dbReference type="AlphaFoldDB" id="A0A9W9ZYX7"/>
<keyword evidence="4" id="KW-0812">Transmembrane</keyword>
<evidence type="ECO:0000256" key="7">
    <source>
        <dbReference type="ARBA" id="ARBA00022989"/>
    </source>
</evidence>
<comment type="caution">
    <text evidence="11">The sequence shown here is derived from an EMBL/GenBank/DDBJ whole genome shotgun (WGS) entry which is preliminary data.</text>
</comment>
<keyword evidence="9" id="KW-1015">Disulfide bond</keyword>
<keyword evidence="8" id="KW-0472">Membrane</keyword>
<evidence type="ECO:0000256" key="1">
    <source>
        <dbReference type="ARBA" id="ARBA00004167"/>
    </source>
</evidence>
<dbReference type="InterPro" id="IPR000884">
    <property type="entry name" value="TSP1_rpt"/>
</dbReference>
<evidence type="ECO:0000256" key="10">
    <source>
        <dbReference type="SAM" id="MobiDB-lite"/>
    </source>
</evidence>
<dbReference type="InterPro" id="IPR052065">
    <property type="entry name" value="Compl_asym_regulator"/>
</dbReference>
<dbReference type="PANTHER" id="PTHR22906:SF43">
    <property type="entry name" value="PROPERDIN"/>
    <property type="match status" value="1"/>
</dbReference>
<evidence type="ECO:0000256" key="2">
    <source>
        <dbReference type="ARBA" id="ARBA00004613"/>
    </source>
</evidence>
<evidence type="ECO:0000313" key="12">
    <source>
        <dbReference type="Proteomes" id="UP001163046"/>
    </source>
</evidence>
<evidence type="ECO:0000313" key="11">
    <source>
        <dbReference type="EMBL" id="KAJ7390436.1"/>
    </source>
</evidence>
<proteinExistence type="predicted"/>
<evidence type="ECO:0000256" key="5">
    <source>
        <dbReference type="ARBA" id="ARBA00022729"/>
    </source>
</evidence>
<dbReference type="SUPFAM" id="SSF82895">
    <property type="entry name" value="TSP-1 type 1 repeat"/>
    <property type="match status" value="1"/>
</dbReference>
<name>A0A9W9ZYX7_9CNID</name>